<gene>
    <name evidence="2" type="ORF">LKD32_12915</name>
</gene>
<dbReference type="Pfam" id="PF07873">
    <property type="entry name" value="YabP"/>
    <property type="match status" value="1"/>
</dbReference>
<reference evidence="2" key="1">
    <citation type="submission" date="2021-10" db="EMBL/GenBank/DDBJ databases">
        <title>Anaerobic single-cell dispensing facilitates the cultivation of human gut bacteria.</title>
        <authorList>
            <person name="Afrizal A."/>
        </authorList>
    </citation>
    <scope>NUCLEOTIDE SEQUENCE</scope>
    <source>
        <strain evidence="2">CLA-AA-H274</strain>
    </source>
</reference>
<feature type="region of interest" description="Disordered" evidence="1">
    <location>
        <begin position="1"/>
        <end position="51"/>
    </location>
</feature>
<protein>
    <submittedName>
        <fullName evidence="2">YabP/YqfC family sporulation protein</fullName>
    </submittedName>
</protein>
<dbReference type="Proteomes" id="UP001198962">
    <property type="component" value="Unassembled WGS sequence"/>
</dbReference>
<evidence type="ECO:0000313" key="3">
    <source>
        <dbReference type="Proteomes" id="UP001198962"/>
    </source>
</evidence>
<keyword evidence="3" id="KW-1185">Reference proteome</keyword>
<evidence type="ECO:0000313" key="2">
    <source>
        <dbReference type="EMBL" id="MCC2165759.1"/>
    </source>
</evidence>
<evidence type="ECO:0000256" key="1">
    <source>
        <dbReference type="SAM" id="MobiDB-lite"/>
    </source>
</evidence>
<proteinExistence type="predicted"/>
<dbReference type="RefSeq" id="WP_331682110.1">
    <property type="nucleotide sequence ID" value="NZ_JAJEPU010000050.1"/>
</dbReference>
<feature type="compositionally biased region" description="Basic and acidic residues" evidence="1">
    <location>
        <begin position="18"/>
        <end position="38"/>
    </location>
</feature>
<dbReference type="AlphaFoldDB" id="A0AAE3ATR1"/>
<accession>A0AAE3ATR1</accession>
<dbReference type="InterPro" id="IPR022476">
    <property type="entry name" value="Spore_YabP/YqfC"/>
</dbReference>
<dbReference type="EMBL" id="JAJEPU010000050">
    <property type="protein sequence ID" value="MCC2165759.1"/>
    <property type="molecule type" value="Genomic_DNA"/>
</dbReference>
<name>A0AAE3ATR1_9FIRM</name>
<comment type="caution">
    <text evidence="2">The sequence shown here is derived from an EMBL/GenBank/DDBJ whole genome shotgun (WGS) entry which is preliminary data.</text>
</comment>
<sequence length="140" mass="15898">MSRKSGREVGSTASRSADQIRERSRGRSENRLEKRAEPEVVAQSVGAESRSLRETSVREIAGDLRLPRDVILGDALISFVGRNGVTVENYRGILLYERELVKLSARNCRIVIRGKNLRIDYYTNEQMHISGQIRCMEFEG</sequence>
<organism evidence="2 3">
    <name type="scientific">Brotaphodocola catenula</name>
    <dbReference type="NCBI Taxonomy" id="2885361"/>
    <lineage>
        <taxon>Bacteria</taxon>
        <taxon>Bacillati</taxon>
        <taxon>Bacillota</taxon>
        <taxon>Clostridia</taxon>
        <taxon>Lachnospirales</taxon>
        <taxon>Lachnospiraceae</taxon>
        <taxon>Brotaphodocola</taxon>
    </lineage>
</organism>